<sequence length="75" mass="8601">MELDTLKGISTLQRDVVAKEEEEEEKEEEEEEEKRMPHCMDVATNVATVTGFVVCTSENLFSEFQLCINTPFLDN</sequence>
<evidence type="ECO:0000256" key="1">
    <source>
        <dbReference type="SAM" id="MobiDB-lite"/>
    </source>
</evidence>
<dbReference type="Proteomes" id="UP000028990">
    <property type="component" value="Unassembled WGS sequence"/>
</dbReference>
<dbReference type="AlphaFoldDB" id="A0A091DPI8"/>
<keyword evidence="3" id="KW-1185">Reference proteome</keyword>
<dbReference type="EMBL" id="KN122017">
    <property type="protein sequence ID" value="KFO34064.1"/>
    <property type="molecule type" value="Genomic_DNA"/>
</dbReference>
<feature type="region of interest" description="Disordered" evidence="1">
    <location>
        <begin position="1"/>
        <end position="38"/>
    </location>
</feature>
<name>A0A091DPI8_FUKDA</name>
<protein>
    <submittedName>
        <fullName evidence="2">Uncharacterized protein</fullName>
    </submittedName>
</protein>
<feature type="compositionally biased region" description="Acidic residues" evidence="1">
    <location>
        <begin position="20"/>
        <end position="32"/>
    </location>
</feature>
<organism evidence="2 3">
    <name type="scientific">Fukomys damarensis</name>
    <name type="common">Damaraland mole rat</name>
    <name type="synonym">Cryptomys damarensis</name>
    <dbReference type="NCBI Taxonomy" id="885580"/>
    <lineage>
        <taxon>Eukaryota</taxon>
        <taxon>Metazoa</taxon>
        <taxon>Chordata</taxon>
        <taxon>Craniata</taxon>
        <taxon>Vertebrata</taxon>
        <taxon>Euteleostomi</taxon>
        <taxon>Mammalia</taxon>
        <taxon>Eutheria</taxon>
        <taxon>Euarchontoglires</taxon>
        <taxon>Glires</taxon>
        <taxon>Rodentia</taxon>
        <taxon>Hystricomorpha</taxon>
        <taxon>Bathyergidae</taxon>
        <taxon>Fukomys</taxon>
    </lineage>
</organism>
<evidence type="ECO:0000313" key="3">
    <source>
        <dbReference type="Proteomes" id="UP000028990"/>
    </source>
</evidence>
<evidence type="ECO:0000313" key="2">
    <source>
        <dbReference type="EMBL" id="KFO34064.1"/>
    </source>
</evidence>
<proteinExistence type="predicted"/>
<accession>A0A091DPI8</accession>
<reference evidence="2 3" key="1">
    <citation type="submission" date="2013-11" db="EMBL/GenBank/DDBJ databases">
        <title>The Damaraland mole rat (Fukomys damarensis) genome and evolution of African mole rats.</title>
        <authorList>
            <person name="Gladyshev V.N."/>
            <person name="Fang X."/>
        </authorList>
    </citation>
    <scope>NUCLEOTIDE SEQUENCE [LARGE SCALE GENOMIC DNA]</scope>
    <source>
        <tissue evidence="2">Liver</tissue>
    </source>
</reference>
<gene>
    <name evidence="2" type="ORF">H920_04548</name>
</gene>